<dbReference type="AlphaFoldDB" id="A0A0G0QQX1"/>
<sequence length="129" mass="14594">MYKELRIGKIKSKEEKQMATRIFDEKALAKGYPIQPRDIDWEKDFLSIFSPTPTANAARTLGKLALEKGGWDPFTREEIRKFSGSLLFCGLSGGDTSSAEKLIVLGKDGKYRYTEEFIRLCHLASLTVK</sequence>
<gene>
    <name evidence="1" type="ORF">UT41_C0001G0314</name>
</gene>
<accession>A0A0G0QQX1</accession>
<protein>
    <submittedName>
        <fullName evidence="1">Uncharacterized protein</fullName>
    </submittedName>
</protein>
<evidence type="ECO:0000313" key="2">
    <source>
        <dbReference type="Proteomes" id="UP000034665"/>
    </source>
</evidence>
<organism evidence="1 2">
    <name type="scientific">Candidatus Wolfebacteria bacterium GW2011_GWC2_39_22</name>
    <dbReference type="NCBI Taxonomy" id="1619013"/>
    <lineage>
        <taxon>Bacteria</taxon>
        <taxon>Candidatus Wolfeibacteriota</taxon>
    </lineage>
</organism>
<comment type="caution">
    <text evidence="1">The sequence shown here is derived from an EMBL/GenBank/DDBJ whole genome shotgun (WGS) entry which is preliminary data.</text>
</comment>
<proteinExistence type="predicted"/>
<reference evidence="1 2" key="1">
    <citation type="journal article" date="2015" name="Nature">
        <title>rRNA introns, odd ribosomes, and small enigmatic genomes across a large radiation of phyla.</title>
        <authorList>
            <person name="Brown C.T."/>
            <person name="Hug L.A."/>
            <person name="Thomas B.C."/>
            <person name="Sharon I."/>
            <person name="Castelle C.J."/>
            <person name="Singh A."/>
            <person name="Wilkins M.J."/>
            <person name="Williams K.H."/>
            <person name="Banfield J.F."/>
        </authorList>
    </citation>
    <scope>NUCLEOTIDE SEQUENCE [LARGE SCALE GENOMIC DNA]</scope>
</reference>
<evidence type="ECO:0000313" key="1">
    <source>
        <dbReference type="EMBL" id="KKR12770.1"/>
    </source>
</evidence>
<dbReference type="EMBL" id="LBWR01000001">
    <property type="protein sequence ID" value="KKR12770.1"/>
    <property type="molecule type" value="Genomic_DNA"/>
</dbReference>
<name>A0A0G0QQX1_9BACT</name>
<dbReference type="STRING" id="1619013.UT41_C0001G0314"/>
<dbReference type="Proteomes" id="UP000034665">
    <property type="component" value="Unassembled WGS sequence"/>
</dbReference>